<dbReference type="AlphaFoldDB" id="A0A1J5QS49"/>
<evidence type="ECO:0000313" key="2">
    <source>
        <dbReference type="EMBL" id="OIQ86178.1"/>
    </source>
</evidence>
<reference evidence="2" key="1">
    <citation type="submission" date="2016-10" db="EMBL/GenBank/DDBJ databases">
        <title>Sequence of Gallionella enrichment culture.</title>
        <authorList>
            <person name="Poehlein A."/>
            <person name="Muehling M."/>
            <person name="Daniel R."/>
        </authorList>
    </citation>
    <scope>NUCLEOTIDE SEQUENCE</scope>
</reference>
<organism evidence="2">
    <name type="scientific">mine drainage metagenome</name>
    <dbReference type="NCBI Taxonomy" id="410659"/>
    <lineage>
        <taxon>unclassified sequences</taxon>
        <taxon>metagenomes</taxon>
        <taxon>ecological metagenomes</taxon>
    </lineage>
</organism>
<dbReference type="Pfam" id="PF01047">
    <property type="entry name" value="MarR"/>
    <property type="match status" value="1"/>
</dbReference>
<sequence>MSEQEVDLESARVAAVAADLRVLVGQLRRRLQEKANPGDFTPSQIAVVARLESDGPATVTALAKAEGVRPQSMGATVAVLEAAGIVSGTPDPSDGRRTILAITPAAREALVAGRAKKEDWLFRSIRAALTPAEQEQLAVGVELLHRIVVS</sequence>
<comment type="caution">
    <text evidence="2">The sequence shown here is derived from an EMBL/GenBank/DDBJ whole genome shotgun (WGS) entry which is preliminary data.</text>
</comment>
<dbReference type="GO" id="GO:0003700">
    <property type="term" value="F:DNA-binding transcription factor activity"/>
    <property type="evidence" value="ECO:0007669"/>
    <property type="project" value="InterPro"/>
</dbReference>
<dbReference type="PANTHER" id="PTHR39515:SF2">
    <property type="entry name" value="HTH-TYPE TRANSCRIPTIONAL REGULATOR RV0880"/>
    <property type="match status" value="1"/>
</dbReference>
<dbReference type="EMBL" id="MLJW01000496">
    <property type="protein sequence ID" value="OIQ86178.1"/>
    <property type="molecule type" value="Genomic_DNA"/>
</dbReference>
<name>A0A1J5QS49_9ZZZZ</name>
<dbReference type="InterPro" id="IPR036388">
    <property type="entry name" value="WH-like_DNA-bd_sf"/>
</dbReference>
<proteinExistence type="predicted"/>
<dbReference type="PROSITE" id="PS50995">
    <property type="entry name" value="HTH_MARR_2"/>
    <property type="match status" value="1"/>
</dbReference>
<dbReference type="Gene3D" id="1.10.287.100">
    <property type="match status" value="1"/>
</dbReference>
<gene>
    <name evidence="2" type="ORF">GALL_319860</name>
</gene>
<dbReference type="Gene3D" id="1.10.10.10">
    <property type="entry name" value="Winged helix-like DNA-binding domain superfamily/Winged helix DNA-binding domain"/>
    <property type="match status" value="1"/>
</dbReference>
<dbReference type="InterPro" id="IPR000835">
    <property type="entry name" value="HTH_MarR-typ"/>
</dbReference>
<evidence type="ECO:0000259" key="1">
    <source>
        <dbReference type="PROSITE" id="PS50995"/>
    </source>
</evidence>
<accession>A0A1J5QS49</accession>
<dbReference type="SUPFAM" id="SSF46785">
    <property type="entry name" value="Winged helix' DNA-binding domain"/>
    <property type="match status" value="1"/>
</dbReference>
<dbReference type="SMART" id="SM00347">
    <property type="entry name" value="HTH_MARR"/>
    <property type="match status" value="1"/>
</dbReference>
<feature type="domain" description="HTH marR-type" evidence="1">
    <location>
        <begin position="13"/>
        <end position="149"/>
    </location>
</feature>
<dbReference type="InterPro" id="IPR052526">
    <property type="entry name" value="HTH-type_Bedaq_tolerance"/>
</dbReference>
<dbReference type="InterPro" id="IPR036390">
    <property type="entry name" value="WH_DNA-bd_sf"/>
</dbReference>
<dbReference type="PANTHER" id="PTHR39515">
    <property type="entry name" value="CONSERVED PROTEIN"/>
    <property type="match status" value="1"/>
</dbReference>
<protein>
    <submittedName>
        <fullName evidence="2">MarR family protein</fullName>
    </submittedName>
</protein>